<evidence type="ECO:0000313" key="2">
    <source>
        <dbReference type="Proteomes" id="UP000465778"/>
    </source>
</evidence>
<comment type="caution">
    <text evidence="1">The sequence shown here is derived from an EMBL/GenBank/DDBJ whole genome shotgun (WGS) entry which is preliminary data.</text>
</comment>
<dbReference type="EMBL" id="VDEM01000068">
    <property type="protein sequence ID" value="KAF0822140.1"/>
    <property type="molecule type" value="Genomic_DNA"/>
</dbReference>
<accession>A0A380XR92</accession>
<organism evidence="1 2">
    <name type="scientific">Cytobacillus firmus</name>
    <name type="common">Bacillus firmus</name>
    <dbReference type="NCBI Taxonomy" id="1399"/>
    <lineage>
        <taxon>Bacteria</taxon>
        <taxon>Bacillati</taxon>
        <taxon>Bacillota</taxon>
        <taxon>Bacilli</taxon>
        <taxon>Bacillales</taxon>
        <taxon>Bacillaceae</taxon>
        <taxon>Cytobacillus</taxon>
    </lineage>
</organism>
<dbReference type="InterPro" id="IPR017601">
    <property type="entry name" value="DGQHR-contain_dom"/>
</dbReference>
<reference evidence="1 2" key="1">
    <citation type="journal article" date="2020" name="G3 (Bethesda)">
        <title>Whole Genome Sequencing and Comparative Genomics of Two Nematicidal Bacillus Strains Reveals a Wide Range of Possible Virulence Factors.</title>
        <authorList>
            <person name="Susic N."/>
            <person name="Janezic S."/>
            <person name="Rupnik M."/>
            <person name="Geric Stare B."/>
        </authorList>
    </citation>
    <scope>NUCLEOTIDE SEQUENCE [LARGE SCALE GENOMIC DNA]</scope>
    <source>
        <strain evidence="1 2">I-1582</strain>
    </source>
</reference>
<protein>
    <submittedName>
        <fullName evidence="1">Uncharacterized protein</fullName>
    </submittedName>
</protein>
<gene>
    <name evidence="1" type="ORF">KIS1582_4099</name>
</gene>
<name>A0A380XR92_CYTFI</name>
<evidence type="ECO:0000313" key="1">
    <source>
        <dbReference type="EMBL" id="KAF0822140.1"/>
    </source>
</evidence>
<proteinExistence type="predicted"/>
<dbReference type="AlphaFoldDB" id="A0A380XR92"/>
<dbReference type="Proteomes" id="UP000465778">
    <property type="component" value="Unassembled WGS sequence"/>
</dbReference>
<dbReference type="CDD" id="cd16414">
    <property type="entry name" value="dndB_like"/>
    <property type="match status" value="1"/>
</dbReference>
<dbReference type="InterPro" id="IPR017642">
    <property type="entry name" value="DNA_S_mod_DndB"/>
</dbReference>
<dbReference type="NCBIfam" id="TIGR03187">
    <property type="entry name" value="DGQHR"/>
    <property type="match status" value="1"/>
</dbReference>
<sequence>MPIINLGVRNMTDIGVLTRIMGSAYNQFGKKVLATQLRYATLEAVFEVDEEVQRKLDPKRRVEIREFIIQSLEEGRDFYFSPFVFSARGAIRQTEDGWELTPGSKLYIIDGQHRSASFSSAISHLKSRKESAEETGRLDEAIKLQTYIERLKEYPVAMQVFLDLTASEEKQLFTDINTERREAHIGQIMLYDQRDPYTELTRTVAAKLQSIFEIEQSLSRISIHNSALTSLATMKRCIIALFEGILTVKKGPPYYRCNPKEAEEIAVEFFQVWQQIFPKRSANRFKFVSGYSGVQIALAYCANQLTRTHNLSCKEAIHELKHLKFECSWKHDDPMFRHLFDPVSSKIKGHSATRKIQQTSLEFKKKIEQGGLKP</sequence>
<dbReference type="Pfam" id="PF14072">
    <property type="entry name" value="DndB"/>
    <property type="match status" value="1"/>
</dbReference>
<dbReference type="RefSeq" id="WP_335689919.1">
    <property type="nucleotide sequence ID" value="NZ_JBALMC010000021.1"/>
</dbReference>